<dbReference type="InterPro" id="IPR025110">
    <property type="entry name" value="AMP-bd_C"/>
</dbReference>
<dbReference type="PANTHER" id="PTHR24096">
    <property type="entry name" value="LONG-CHAIN-FATTY-ACID--COA LIGASE"/>
    <property type="match status" value="1"/>
</dbReference>
<name>A0A086T050_HAPC1</name>
<dbReference type="Pfam" id="PF13193">
    <property type="entry name" value="AMP-binding_C"/>
    <property type="match status" value="1"/>
</dbReference>
<evidence type="ECO:0000313" key="5">
    <source>
        <dbReference type="Proteomes" id="UP000029964"/>
    </source>
</evidence>
<dbReference type="GO" id="GO:0016405">
    <property type="term" value="F:CoA-ligase activity"/>
    <property type="evidence" value="ECO:0007669"/>
    <property type="project" value="TreeGrafter"/>
</dbReference>
<feature type="compositionally biased region" description="Basic and acidic residues" evidence="1">
    <location>
        <begin position="560"/>
        <end position="576"/>
    </location>
</feature>
<dbReference type="HOGENOM" id="CLU_000022_59_2_1"/>
<dbReference type="InterPro" id="IPR020845">
    <property type="entry name" value="AMP-binding_CS"/>
</dbReference>
<dbReference type="EMBL" id="JPKY01000086">
    <property type="protein sequence ID" value="KFH42732.1"/>
    <property type="molecule type" value="Genomic_DNA"/>
</dbReference>
<dbReference type="InterPro" id="IPR000873">
    <property type="entry name" value="AMP-dep_synth/lig_dom"/>
</dbReference>
<dbReference type="Gene3D" id="3.30.300.30">
    <property type="match status" value="1"/>
</dbReference>
<sequence length="576" mass="63498">MVFYPPAWVPPLPDVPDSITLEEFLSSEKYGRHALATSRNPYTCGLTGKTYTASEVVARTDYLARALAKRLRFDPHDGTEWDRVVGLFSLNTIDYIPFTHAVHRINGIVSPASAAYSAPELEHQLRSSGARALFTCVPLLDTALKAARALSIPDELIFILPMPGAEKKTRFTTVDDLIAEGESLPPVAPLNWIKGQGKRQVAYLCYSSGTSGRPKAVMISHYNVIANVIQAALHDGVARKHYGIDTQVMLGLLPLSHIYGLTLVALLSQYRGDEVIVLPRFELETFLAAVQRFRIEQLNVVPPILIQMMANQDKCDRTDLSSVRFIFSGAAPLGSELVEELLKKYPGLHVGQGYGMTEASPLVVNTSELDTLIGSSGSLIPGFKAKIIDADGNEVTTHEIRGELLVQSPSVVLGYLNNEKANAETFVWHDDGRWLKTGDEVLVRKSAKGHEHFVVVDRIKELIKVMGHQVAPAELEAHLLSHDFVADCAVIPVHDDRAGESPKAYVVKSKQAAGKPEKEVAAAIARHVEEQKARHKWLRGGVEFIDAIPKSPSGKILRRMLRDRERQARRDKGSKL</sequence>
<dbReference type="STRING" id="857340.A0A086T050"/>
<comment type="caution">
    <text evidence="4">The sequence shown here is derived from an EMBL/GenBank/DDBJ whole genome shotgun (WGS) entry which is preliminary data.</text>
</comment>
<evidence type="ECO:0000313" key="4">
    <source>
        <dbReference type="EMBL" id="KFH42732.1"/>
    </source>
</evidence>
<dbReference type="InterPro" id="IPR045851">
    <property type="entry name" value="AMP-bd_C_sf"/>
</dbReference>
<feature type="domain" description="AMP-binding enzyme C-terminal" evidence="3">
    <location>
        <begin position="474"/>
        <end position="555"/>
    </location>
</feature>
<proteinExistence type="predicted"/>
<keyword evidence="5" id="KW-1185">Reference proteome</keyword>
<protein>
    <submittedName>
        <fullName evidence="4">4-coumarate--CoA ligase-like protein</fullName>
    </submittedName>
</protein>
<reference evidence="5" key="1">
    <citation type="journal article" date="2014" name="Genome Announc.">
        <title>Genome sequence and annotation of Acremonium chrysogenum, producer of the beta-lactam antibiotic cephalosporin C.</title>
        <authorList>
            <person name="Terfehr D."/>
            <person name="Dahlmann T.A."/>
            <person name="Specht T."/>
            <person name="Zadra I."/>
            <person name="Kuernsteiner H."/>
            <person name="Kueck U."/>
        </authorList>
    </citation>
    <scope>NUCLEOTIDE SEQUENCE [LARGE SCALE GENOMIC DNA]</scope>
    <source>
        <strain evidence="5">ATCC 11550 / CBS 779.69 / DSM 880 / IAM 14645 / JCM 23072 / IMI 49137</strain>
    </source>
</reference>
<organism evidence="4 5">
    <name type="scientific">Hapsidospora chrysogenum (strain ATCC 11550 / CBS 779.69 / DSM 880 / IAM 14645 / JCM 23072 / IMI 49137)</name>
    <name type="common">Acremonium chrysogenum</name>
    <dbReference type="NCBI Taxonomy" id="857340"/>
    <lineage>
        <taxon>Eukaryota</taxon>
        <taxon>Fungi</taxon>
        <taxon>Dikarya</taxon>
        <taxon>Ascomycota</taxon>
        <taxon>Pezizomycotina</taxon>
        <taxon>Sordariomycetes</taxon>
        <taxon>Hypocreomycetidae</taxon>
        <taxon>Hypocreales</taxon>
        <taxon>Bionectriaceae</taxon>
        <taxon>Hapsidospora</taxon>
    </lineage>
</organism>
<evidence type="ECO:0000259" key="3">
    <source>
        <dbReference type="Pfam" id="PF13193"/>
    </source>
</evidence>
<evidence type="ECO:0000259" key="2">
    <source>
        <dbReference type="Pfam" id="PF00501"/>
    </source>
</evidence>
<feature type="region of interest" description="Disordered" evidence="1">
    <location>
        <begin position="557"/>
        <end position="576"/>
    </location>
</feature>
<accession>A0A086T050</accession>
<dbReference type="CDD" id="cd05911">
    <property type="entry name" value="Firefly_Luc_like"/>
    <property type="match status" value="1"/>
</dbReference>
<evidence type="ECO:0000256" key="1">
    <source>
        <dbReference type="SAM" id="MobiDB-lite"/>
    </source>
</evidence>
<gene>
    <name evidence="4" type="ORF">ACRE_065160</name>
</gene>
<dbReference type="OrthoDB" id="6509636at2759"/>
<feature type="domain" description="AMP-dependent synthetase/ligase" evidence="2">
    <location>
        <begin position="47"/>
        <end position="416"/>
    </location>
</feature>
<dbReference type="Proteomes" id="UP000029964">
    <property type="component" value="Unassembled WGS sequence"/>
</dbReference>
<dbReference type="AlphaFoldDB" id="A0A086T050"/>
<dbReference type="SUPFAM" id="SSF56801">
    <property type="entry name" value="Acetyl-CoA synthetase-like"/>
    <property type="match status" value="1"/>
</dbReference>
<dbReference type="PROSITE" id="PS00455">
    <property type="entry name" value="AMP_BINDING"/>
    <property type="match status" value="1"/>
</dbReference>
<dbReference type="PANTHER" id="PTHR24096:SF422">
    <property type="entry name" value="BCDNA.GH02901"/>
    <property type="match status" value="1"/>
</dbReference>
<keyword evidence="4" id="KW-0436">Ligase</keyword>
<dbReference type="InterPro" id="IPR042099">
    <property type="entry name" value="ANL_N_sf"/>
</dbReference>
<dbReference type="Pfam" id="PF00501">
    <property type="entry name" value="AMP-binding"/>
    <property type="match status" value="1"/>
</dbReference>
<dbReference type="Gene3D" id="3.40.50.12780">
    <property type="entry name" value="N-terminal domain of ligase-like"/>
    <property type="match status" value="1"/>
</dbReference>